<comment type="caution">
    <text evidence="2">The sequence shown here is derived from an EMBL/GenBank/DDBJ whole genome shotgun (WGS) entry which is preliminary data.</text>
</comment>
<evidence type="ECO:0000313" key="3">
    <source>
        <dbReference type="Proteomes" id="UP001194746"/>
    </source>
</evidence>
<evidence type="ECO:0000256" key="1">
    <source>
        <dbReference type="SAM" id="MobiDB-lite"/>
    </source>
</evidence>
<protein>
    <submittedName>
        <fullName evidence="2">Uncharacterized protein</fullName>
    </submittedName>
</protein>
<accession>A0AAD4CU19</accession>
<name>A0AAD4CU19_ASPNN</name>
<dbReference type="EMBL" id="VCAU01000016">
    <property type="protein sequence ID" value="KAF9891783.1"/>
    <property type="molecule type" value="Genomic_DNA"/>
</dbReference>
<feature type="compositionally biased region" description="Basic residues" evidence="1">
    <location>
        <begin position="461"/>
        <end position="471"/>
    </location>
</feature>
<dbReference type="AlphaFoldDB" id="A0AAD4CU19"/>
<feature type="compositionally biased region" description="Basic residues" evidence="1">
    <location>
        <begin position="407"/>
        <end position="416"/>
    </location>
</feature>
<reference evidence="2" key="2">
    <citation type="submission" date="2020-02" db="EMBL/GenBank/DDBJ databases">
        <authorList>
            <person name="Gilchrist C.L.M."/>
            <person name="Chooi Y.-H."/>
        </authorList>
    </citation>
    <scope>NUCLEOTIDE SEQUENCE</scope>
    <source>
        <strain evidence="2">MST-FP2251</strain>
    </source>
</reference>
<evidence type="ECO:0000313" key="2">
    <source>
        <dbReference type="EMBL" id="KAF9891783.1"/>
    </source>
</evidence>
<organism evidence="2 3">
    <name type="scientific">Aspergillus nanangensis</name>
    <dbReference type="NCBI Taxonomy" id="2582783"/>
    <lineage>
        <taxon>Eukaryota</taxon>
        <taxon>Fungi</taxon>
        <taxon>Dikarya</taxon>
        <taxon>Ascomycota</taxon>
        <taxon>Pezizomycotina</taxon>
        <taxon>Eurotiomycetes</taxon>
        <taxon>Eurotiomycetidae</taxon>
        <taxon>Eurotiales</taxon>
        <taxon>Aspergillaceae</taxon>
        <taxon>Aspergillus</taxon>
        <taxon>Aspergillus subgen. Circumdati</taxon>
    </lineage>
</organism>
<gene>
    <name evidence="2" type="ORF">FE257_003264</name>
</gene>
<feature type="compositionally biased region" description="Low complexity" evidence="1">
    <location>
        <begin position="282"/>
        <end position="307"/>
    </location>
</feature>
<feature type="compositionally biased region" description="Low complexity" evidence="1">
    <location>
        <begin position="330"/>
        <end position="357"/>
    </location>
</feature>
<reference evidence="2" key="1">
    <citation type="journal article" date="2019" name="Beilstein J. Org. Chem.">
        <title>Nanangenines: drimane sesquiterpenoids as the dominant metabolite cohort of a novel Australian fungus, Aspergillus nanangensis.</title>
        <authorList>
            <person name="Lacey H.J."/>
            <person name="Gilchrist C.L.M."/>
            <person name="Crombie A."/>
            <person name="Kalaitzis J.A."/>
            <person name="Vuong D."/>
            <person name="Rutledge P.J."/>
            <person name="Turner P."/>
            <person name="Pitt J.I."/>
            <person name="Lacey E."/>
            <person name="Chooi Y.H."/>
            <person name="Piggott A.M."/>
        </authorList>
    </citation>
    <scope>NUCLEOTIDE SEQUENCE</scope>
    <source>
        <strain evidence="2">MST-FP2251</strain>
    </source>
</reference>
<dbReference type="Proteomes" id="UP001194746">
    <property type="component" value="Unassembled WGS sequence"/>
</dbReference>
<feature type="compositionally biased region" description="Acidic residues" evidence="1">
    <location>
        <begin position="376"/>
        <end position="400"/>
    </location>
</feature>
<feature type="region of interest" description="Disordered" evidence="1">
    <location>
        <begin position="229"/>
        <end position="472"/>
    </location>
</feature>
<sequence>MQARDIPRVIHNPPPGPIDLTDLADGIERLDVNTGRYTPARANRAVKDPVVVKDDPRSVMHYDGYTFFKSEAQPGQVSTWKNAEKTRMNLNQADLYKMVDKRSKRNNAAEHYSNLSRMKRIHIDDLIKELEHHDPRYEWTLVYIKEEDKPVKGKGYRRGDYETLHMDVVLMRKPVAQSYPKNVQSGQVNFDPLPKVSHFDQPPVINQDPRQMNKPFVDNNAPWVGLQGQVPPPHMANHLPQQVHPQFHQPQQQPPPPPHGHQMGGRPQVNQEPWVGMPPGVQQMHHQQQQHPDMMHAAARAAAGAGAPRNVAPPFEVLHQNHPGGFDGHPQGQRQFAQPRQFPPKGAAQQQHQQQPRAPKPPVIDPEVEYISSSGGDDESMLFEEEYSSSITDSDDDEMPTPDRRGSLFRRHSSKSRRPEPAAAYRKHYRKQPRLGPADPKYKTRYSTGYVDVVPGDSKHGGRRLGGKRYHQQQDAVVARQLPRDRPNPKILQGPSGPVITTDELDLVGFDEKYRGYQARSDLRTRLLDEREARVERREQLVDSRARRIDEQLGEAAYLGRSMSLREPTSYHRRRYLPDY</sequence>
<keyword evidence="3" id="KW-1185">Reference proteome</keyword>
<proteinExistence type="predicted"/>
<feature type="compositionally biased region" description="Low complexity" evidence="1">
    <location>
        <begin position="240"/>
        <end position="251"/>
    </location>
</feature>